<accession>A0ABY5IRL5</accession>
<organism evidence="1 2">
    <name type="scientific">Flavobacterium cerinum</name>
    <dbReference type="NCBI Taxonomy" id="2502784"/>
    <lineage>
        <taxon>Bacteria</taxon>
        <taxon>Pseudomonadati</taxon>
        <taxon>Bacteroidota</taxon>
        <taxon>Flavobacteriia</taxon>
        <taxon>Flavobacteriales</taxon>
        <taxon>Flavobacteriaceae</taxon>
        <taxon>Flavobacterium</taxon>
    </lineage>
</organism>
<reference evidence="1" key="1">
    <citation type="submission" date="2022-07" db="EMBL/GenBank/DDBJ databases">
        <title>Isolation, identification, and degradation of a PFOSA degrading strain from sewage treatment plant.</title>
        <authorList>
            <person name="Zhang L."/>
            <person name="Huo Y."/>
        </authorList>
    </citation>
    <scope>NUCLEOTIDE SEQUENCE</scope>
    <source>
        <strain evidence="1">C1</strain>
    </source>
</reference>
<dbReference type="SUPFAM" id="SSF69572">
    <property type="entry name" value="Activating enzymes of the ubiquitin-like proteins"/>
    <property type="match status" value="1"/>
</dbReference>
<evidence type="ECO:0000313" key="2">
    <source>
        <dbReference type="Proteomes" id="UP001059844"/>
    </source>
</evidence>
<evidence type="ECO:0000313" key="1">
    <source>
        <dbReference type="EMBL" id="UUC44014.1"/>
    </source>
</evidence>
<dbReference type="Gene3D" id="3.40.50.720">
    <property type="entry name" value="NAD(P)-binding Rossmann-like Domain"/>
    <property type="match status" value="1"/>
</dbReference>
<protein>
    <submittedName>
        <fullName evidence="1">TOMM leader peptide-binding protein</fullName>
    </submittedName>
</protein>
<dbReference type="EMBL" id="CP101751">
    <property type="protein sequence ID" value="UUC44014.1"/>
    <property type="molecule type" value="Genomic_DNA"/>
</dbReference>
<dbReference type="Proteomes" id="UP001059844">
    <property type="component" value="Chromosome"/>
</dbReference>
<gene>
    <name evidence="1" type="ORF">NOX80_10255</name>
</gene>
<dbReference type="InterPro" id="IPR035985">
    <property type="entry name" value="Ubiquitin-activating_enz"/>
</dbReference>
<dbReference type="NCBIfam" id="TIGR03882">
    <property type="entry name" value="cyclo_dehyd_2"/>
    <property type="match status" value="1"/>
</dbReference>
<dbReference type="InterPro" id="IPR022291">
    <property type="entry name" value="Bacteriocin_synth_cyclodeHase"/>
</dbReference>
<dbReference type="RefSeq" id="WP_256549682.1">
    <property type="nucleotide sequence ID" value="NZ_CP101751.1"/>
</dbReference>
<sequence>MGNLAIKRFFTLIMHSPDEVEIRNGVWNTTSFSLKDDHQKGILAEIVRSLDGNFSALEIAKNLNCKRKEVEDVIDYLDQLGILEDGPGSALDYYLDTIVPTLMGSETQSEKKVILLGSSVLTQELRKLLESSESNIKISEITELPAQVYENGGEWRFDGLKNTLMLEQFKSFSDSFLIGAFSSIDTLAFEAVNRASIEYGFPWLHLAVDGPMIIVGPLFTPSKGPCYECFEKRVSLNLRNHASYVDYKNALTEKRIKNGVVPIDGILANLAASHAALEALNFLNTGQSFTFGKALCIYIPTMEFSYNEVLRLPGCHACGSLTELEDTELYFDVRNIFNES</sequence>
<proteinExistence type="predicted"/>
<name>A0ABY5IRL5_9FLAO</name>
<keyword evidence="2" id="KW-1185">Reference proteome</keyword>